<dbReference type="FunFam" id="3.60.10.10:FF:000026">
    <property type="entry name" value="Exodeoxyribonuclease III"/>
    <property type="match status" value="1"/>
</dbReference>
<keyword evidence="5 7" id="KW-0460">Magnesium</keyword>
<feature type="site" description="Transition state stabilizer" evidence="8">
    <location>
        <position position="152"/>
    </location>
</feature>
<proteinExistence type="inferred from homology"/>
<feature type="active site" evidence="6">
    <location>
        <position position="110"/>
    </location>
</feature>
<dbReference type="Gene3D" id="3.60.10.10">
    <property type="entry name" value="Endonuclease/exonuclease/phosphatase"/>
    <property type="match status" value="1"/>
</dbReference>
<reference evidence="11" key="1">
    <citation type="submission" date="2017-09" db="EMBL/GenBank/DDBJ databases">
        <title>Depth-based differentiation of microbial function through sediment-hosted aquifers and enrichment of novel symbionts in the deep terrestrial subsurface.</title>
        <authorList>
            <person name="Probst A.J."/>
            <person name="Ladd B."/>
            <person name="Jarett J.K."/>
            <person name="Geller-Mcgrath D.E."/>
            <person name="Sieber C.M.K."/>
            <person name="Emerson J.B."/>
            <person name="Anantharaman K."/>
            <person name="Thomas B.C."/>
            <person name="Malmstrom R."/>
            <person name="Stieglmeier M."/>
            <person name="Klingl A."/>
            <person name="Woyke T."/>
            <person name="Ryan C.M."/>
            <person name="Banfield J.F."/>
        </authorList>
    </citation>
    <scope>NUCLEOTIDE SEQUENCE [LARGE SCALE GENOMIC DNA]</scope>
</reference>
<dbReference type="InterPro" id="IPR020848">
    <property type="entry name" value="AP_endonuclease_F1_CS"/>
</dbReference>
<feature type="binding site" evidence="7">
    <location>
        <position position="150"/>
    </location>
    <ligand>
        <name>Mg(2+)</name>
        <dbReference type="ChEBI" id="CHEBI:18420"/>
        <label>1</label>
    </ligand>
</feature>
<dbReference type="GO" id="GO:0008311">
    <property type="term" value="F:double-stranded DNA 3'-5' DNA exonuclease activity"/>
    <property type="evidence" value="ECO:0007669"/>
    <property type="project" value="TreeGrafter"/>
</dbReference>
<evidence type="ECO:0000256" key="6">
    <source>
        <dbReference type="PIRSR" id="PIRSR604808-1"/>
    </source>
</evidence>
<dbReference type="PANTHER" id="PTHR22748">
    <property type="entry name" value="AP ENDONUCLEASE"/>
    <property type="match status" value="1"/>
</dbReference>
<dbReference type="InterPro" id="IPR036691">
    <property type="entry name" value="Endo/exonu/phosph_ase_sf"/>
</dbReference>
<evidence type="ECO:0000256" key="7">
    <source>
        <dbReference type="PIRSR" id="PIRSR604808-2"/>
    </source>
</evidence>
<accession>A0A2M8KXA1</accession>
<dbReference type="Proteomes" id="UP000229098">
    <property type="component" value="Unassembled WGS sequence"/>
</dbReference>
<comment type="caution">
    <text evidence="10">The sequence shown here is derived from an EMBL/GenBank/DDBJ whole genome shotgun (WGS) entry which is preliminary data.</text>
</comment>
<feature type="binding site" evidence="7">
    <location>
        <position position="7"/>
    </location>
    <ligand>
        <name>Mg(2+)</name>
        <dbReference type="ChEBI" id="CHEBI:18420"/>
        <label>1</label>
    </ligand>
</feature>
<feature type="domain" description="Endonuclease/exonuclease/phosphatase" evidence="9">
    <location>
        <begin position="4"/>
        <end position="248"/>
    </location>
</feature>
<name>A0A2M8KXA1_9BACT</name>
<dbReference type="GO" id="GO:0003677">
    <property type="term" value="F:DNA binding"/>
    <property type="evidence" value="ECO:0007669"/>
    <property type="project" value="InterPro"/>
</dbReference>
<dbReference type="PROSITE" id="PS51435">
    <property type="entry name" value="AP_NUCLEASE_F1_4"/>
    <property type="match status" value="1"/>
</dbReference>
<dbReference type="AlphaFoldDB" id="A0A2M8KXA1"/>
<keyword evidence="3 7" id="KW-0479">Metal-binding</keyword>
<protein>
    <submittedName>
        <fullName evidence="10">Exodeoxyribonuclease III</fullName>
    </submittedName>
</protein>
<dbReference type="InterPro" id="IPR004808">
    <property type="entry name" value="AP_endonuc_1"/>
</dbReference>
<dbReference type="PROSITE" id="PS00727">
    <property type="entry name" value="AP_NUCLEASE_F1_2"/>
    <property type="match status" value="1"/>
</dbReference>
<feature type="site" description="Interaction with DNA substrate" evidence="8">
    <location>
        <position position="248"/>
    </location>
</feature>
<comment type="cofactor">
    <cofactor evidence="1">
        <name>Mn(2+)</name>
        <dbReference type="ChEBI" id="CHEBI:29035"/>
    </cofactor>
</comment>
<dbReference type="NCBIfam" id="TIGR00195">
    <property type="entry name" value="exoDNase_III"/>
    <property type="match status" value="1"/>
</dbReference>
<organism evidence="10 11">
    <name type="scientific">Candidatus Ryanbacteria bacterium CG10_big_fil_rev_8_21_14_0_10_43_42</name>
    <dbReference type="NCBI Taxonomy" id="1974864"/>
    <lineage>
        <taxon>Bacteria</taxon>
        <taxon>Candidatus Ryaniibacteriota</taxon>
    </lineage>
</organism>
<evidence type="ECO:0000256" key="5">
    <source>
        <dbReference type="ARBA" id="ARBA00022842"/>
    </source>
</evidence>
<dbReference type="GO" id="GO:0006284">
    <property type="term" value="P:base-excision repair"/>
    <property type="evidence" value="ECO:0007669"/>
    <property type="project" value="TreeGrafter"/>
</dbReference>
<feature type="binding site" evidence="7">
    <location>
        <position position="248"/>
    </location>
    <ligand>
        <name>Mg(2+)</name>
        <dbReference type="ChEBI" id="CHEBI:18420"/>
        <label>1</label>
    </ligand>
</feature>
<comment type="cofactor">
    <cofactor evidence="7">
        <name>Mg(2+)</name>
        <dbReference type="ChEBI" id="CHEBI:18420"/>
    </cofactor>
    <cofactor evidence="7">
        <name>Mn(2+)</name>
        <dbReference type="ChEBI" id="CHEBI:29035"/>
    </cofactor>
    <text evidence="7">Probably binds two magnesium or manganese ions per subunit.</text>
</comment>
<dbReference type="InterPro" id="IPR005135">
    <property type="entry name" value="Endo/exonuclease/phosphatase"/>
</dbReference>
<feature type="binding site" evidence="7">
    <location>
        <position position="247"/>
    </location>
    <ligand>
        <name>Mg(2+)</name>
        <dbReference type="ChEBI" id="CHEBI:18420"/>
        <label>1</label>
    </ligand>
</feature>
<evidence type="ECO:0000313" key="11">
    <source>
        <dbReference type="Proteomes" id="UP000229098"/>
    </source>
</evidence>
<dbReference type="Pfam" id="PF03372">
    <property type="entry name" value="Exo_endo_phos"/>
    <property type="match status" value="1"/>
</dbReference>
<dbReference type="NCBIfam" id="TIGR00633">
    <property type="entry name" value="xth"/>
    <property type="match status" value="1"/>
</dbReference>
<evidence type="ECO:0000259" key="9">
    <source>
        <dbReference type="Pfam" id="PF03372"/>
    </source>
</evidence>
<keyword evidence="4" id="KW-0378">Hydrolase</keyword>
<keyword evidence="7" id="KW-0464">Manganese</keyword>
<feature type="active site" description="Proton acceptor" evidence="6">
    <location>
        <position position="248"/>
    </location>
</feature>
<dbReference type="GO" id="GO:0008081">
    <property type="term" value="F:phosphoric diester hydrolase activity"/>
    <property type="evidence" value="ECO:0007669"/>
    <property type="project" value="TreeGrafter"/>
</dbReference>
<evidence type="ECO:0000256" key="1">
    <source>
        <dbReference type="ARBA" id="ARBA00001936"/>
    </source>
</evidence>
<dbReference type="GO" id="GO:0046872">
    <property type="term" value="F:metal ion binding"/>
    <property type="evidence" value="ECO:0007669"/>
    <property type="project" value="UniProtKB-KW"/>
</dbReference>
<feature type="binding site" evidence="7">
    <location>
        <position position="152"/>
    </location>
    <ligand>
        <name>Mg(2+)</name>
        <dbReference type="ChEBI" id="CHEBI:18420"/>
        <label>1</label>
    </ligand>
</feature>
<dbReference type="SUPFAM" id="SSF56219">
    <property type="entry name" value="DNase I-like"/>
    <property type="match status" value="1"/>
</dbReference>
<comment type="similarity">
    <text evidence="2">Belongs to the DNA repair enzymes AP/ExoA family.</text>
</comment>
<evidence type="ECO:0000256" key="2">
    <source>
        <dbReference type="ARBA" id="ARBA00007092"/>
    </source>
</evidence>
<evidence type="ECO:0000256" key="4">
    <source>
        <dbReference type="ARBA" id="ARBA00022801"/>
    </source>
</evidence>
<feature type="site" description="Important for catalytic activity" evidence="8">
    <location>
        <position position="222"/>
    </location>
</feature>
<dbReference type="EMBL" id="PFEF01000005">
    <property type="protein sequence ID" value="PJE64556.1"/>
    <property type="molecule type" value="Genomic_DNA"/>
</dbReference>
<evidence type="ECO:0000313" key="10">
    <source>
        <dbReference type="EMBL" id="PJE64556.1"/>
    </source>
</evidence>
<gene>
    <name evidence="10" type="primary">xth</name>
    <name evidence="10" type="ORF">COU90_01815</name>
</gene>
<evidence type="ECO:0000256" key="3">
    <source>
        <dbReference type="ARBA" id="ARBA00022723"/>
    </source>
</evidence>
<feature type="binding site" evidence="7">
    <location>
        <position position="36"/>
    </location>
    <ligand>
        <name>Mg(2+)</name>
        <dbReference type="ChEBI" id="CHEBI:18420"/>
        <label>1</label>
    </ligand>
</feature>
<dbReference type="PANTHER" id="PTHR22748:SF6">
    <property type="entry name" value="DNA-(APURINIC OR APYRIMIDINIC SITE) ENDONUCLEASE"/>
    <property type="match status" value="1"/>
</dbReference>
<dbReference type="GO" id="GO:0003906">
    <property type="term" value="F:DNA-(apurinic or apyrimidinic site) endonuclease activity"/>
    <property type="evidence" value="ECO:0007669"/>
    <property type="project" value="TreeGrafter"/>
</dbReference>
<feature type="active site" description="Proton donor/acceptor" evidence="6">
    <location>
        <position position="150"/>
    </location>
</feature>
<evidence type="ECO:0000256" key="8">
    <source>
        <dbReference type="PIRSR" id="PIRSR604808-3"/>
    </source>
</evidence>
<sequence length="256" mass="29833">MKLVSWNVNGLRAVHKREEFLPFLSAIKPNILCLQETKAHPDQLPKELTEIPGYYAYFASSEVKKGYSGVALYTKREPKRINTKLGISKFDEEGRMIEVEYDDFMLFTVYFPNGGQGSHRIEYKLEFYDAFLSYIEKLRKKGKNIIFCGDVNTAHEAIDLARPKENEKNTGFLPEERAWLDELAAQGYIDTYRHFNPEKTGAYTYWDMKTFARDRNVGWRIDYFFTHATYMKNVKKADILANIYGSDHCPVTLELI</sequence>